<sequence>MTAFLNTKYRFLLIAAASLVLLPIAFQLIGLTLDAATVVVIFAMAAMGLNLLVGYTGLVSFGHAAWFGIGGYAAALAQLHWFKGQMLLPFAFSILFTAALSLIVGLLILRRRGVYFSLLTLALCALTFATAFRWTSLTGGEGGLGGIERGTLGPLNLDDHLTYYALVAVITLGVVYALQRVVRSPFGHVLVAIRENQQRATFQGYDTDRYKLLAFVLSATVTGLAGALMVFLHRLAAAESTAVHFSGELLAMVVIGGMHTFLGPALGALFFLLFRELFSMWTDNWLLYFGLIFVGFIIFSPAGLSGIGAKLHKRFRPPPEDGAAMSKRKIYEGLPLPAFLRPARREGAVLEAQGISKRFGGIQAVRDNSLSVEAGQIHALIGPNGAGKTTTFNLISGMFMADTGTVRLHGKEIQYLPPEQICRQGLARSFQITNLFQGLTIYENLRLSLQAQHAARFNVWRDIDSYPEIHAETAELMKFLGLEGMEEVGGGDLSYGGQRLVDLGIALGSKPKVLLMDEPLAGLAAAERERVSRLVTTIASNIPVLIVEHDIDRVLSLSHRVTVMNQGEVLMSGSPDEVRNDHRVQEIYTGTGTPPVTGRSGVASDDRPLVLDFSKVNAFYGKSHILNDASLQVREGEIVALLGRNGAGKSTLLKALTGLLKPASGKVDYAGRNIAGMGAPDIARLGIGYVPQGRGLFAGMTVAENLALGRLARATDGSQGIVWSEAQILEYFPRLKARMHVAADYLSGGEQQMVAVARALSGNVRLLLLDEPFEGLAPTVVQELFTVFDKLRQHVSIVIVEHNLDLVLALSDRVYALERGAVFHEGPAQPLLTDLDYRKKILWL</sequence>
<comment type="similarity">
    <text evidence="2">Belongs to the ABC transporter superfamily.</text>
</comment>
<feature type="transmembrane region" description="Helical" evidence="11">
    <location>
        <begin position="161"/>
        <end position="178"/>
    </location>
</feature>
<feature type="domain" description="ABC transporter" evidence="12">
    <location>
        <begin position="350"/>
        <end position="591"/>
    </location>
</feature>
<dbReference type="SMART" id="SM00382">
    <property type="entry name" value="AAA"/>
    <property type="match status" value="2"/>
</dbReference>
<feature type="transmembrane region" description="Helical" evidence="11">
    <location>
        <begin position="249"/>
        <end position="274"/>
    </location>
</feature>
<feature type="transmembrane region" description="Helical" evidence="11">
    <location>
        <begin position="286"/>
        <end position="309"/>
    </location>
</feature>
<keyword evidence="8" id="KW-0029">Amino-acid transport</keyword>
<dbReference type="Pfam" id="PF00005">
    <property type="entry name" value="ABC_tran"/>
    <property type="match status" value="2"/>
</dbReference>
<dbReference type="InterPro" id="IPR003593">
    <property type="entry name" value="AAA+_ATPase"/>
</dbReference>
<dbReference type="PANTHER" id="PTHR43820">
    <property type="entry name" value="HIGH-AFFINITY BRANCHED-CHAIN AMINO ACID TRANSPORT ATP-BINDING PROTEIN LIVF"/>
    <property type="match status" value="1"/>
</dbReference>
<feature type="transmembrane region" description="Helical" evidence="11">
    <location>
        <begin position="88"/>
        <end position="109"/>
    </location>
</feature>
<evidence type="ECO:0000256" key="6">
    <source>
        <dbReference type="ARBA" id="ARBA00022741"/>
    </source>
</evidence>
<comment type="caution">
    <text evidence="13">The sequence shown here is derived from an EMBL/GenBank/DDBJ whole genome shotgun (WGS) entry which is preliminary data.</text>
</comment>
<organism evidence="13 14">
    <name type="scientific">Polaromonas eurypsychrophila</name>
    <dbReference type="NCBI Taxonomy" id="1614635"/>
    <lineage>
        <taxon>Bacteria</taxon>
        <taxon>Pseudomonadati</taxon>
        <taxon>Pseudomonadota</taxon>
        <taxon>Betaproteobacteria</taxon>
        <taxon>Burkholderiales</taxon>
        <taxon>Comamonadaceae</taxon>
        <taxon>Polaromonas</taxon>
    </lineage>
</organism>
<keyword evidence="5 11" id="KW-0812">Transmembrane</keyword>
<dbReference type="GO" id="GO:0005886">
    <property type="term" value="C:plasma membrane"/>
    <property type="evidence" value="ECO:0007669"/>
    <property type="project" value="UniProtKB-SubCell"/>
</dbReference>
<comment type="subcellular location">
    <subcellularLocation>
        <location evidence="1">Cell membrane</location>
        <topology evidence="1">Multi-pass membrane protein</topology>
    </subcellularLocation>
</comment>
<dbReference type="InterPro" id="IPR027417">
    <property type="entry name" value="P-loop_NTPase"/>
</dbReference>
<evidence type="ECO:0000256" key="9">
    <source>
        <dbReference type="ARBA" id="ARBA00022989"/>
    </source>
</evidence>
<evidence type="ECO:0000256" key="7">
    <source>
        <dbReference type="ARBA" id="ARBA00022840"/>
    </source>
</evidence>
<accession>A0A916WEJ4</accession>
<evidence type="ECO:0000256" key="3">
    <source>
        <dbReference type="ARBA" id="ARBA00022448"/>
    </source>
</evidence>
<name>A0A916WEJ4_9BURK</name>
<dbReference type="Gene3D" id="3.40.50.300">
    <property type="entry name" value="P-loop containing nucleotide triphosphate hydrolases"/>
    <property type="match status" value="2"/>
</dbReference>
<dbReference type="GO" id="GO:0016887">
    <property type="term" value="F:ATP hydrolysis activity"/>
    <property type="evidence" value="ECO:0007669"/>
    <property type="project" value="InterPro"/>
</dbReference>
<dbReference type="CDD" id="cd03219">
    <property type="entry name" value="ABC_Mj1267_LivG_branched"/>
    <property type="match status" value="1"/>
</dbReference>
<dbReference type="RefSeq" id="WP_188707372.1">
    <property type="nucleotide sequence ID" value="NZ_BMIG01000003.1"/>
</dbReference>
<keyword evidence="9 11" id="KW-1133">Transmembrane helix</keyword>
<evidence type="ECO:0000256" key="8">
    <source>
        <dbReference type="ARBA" id="ARBA00022970"/>
    </source>
</evidence>
<dbReference type="EMBL" id="BMIG01000003">
    <property type="protein sequence ID" value="GGA92068.1"/>
    <property type="molecule type" value="Genomic_DNA"/>
</dbReference>
<dbReference type="InterPro" id="IPR052156">
    <property type="entry name" value="BCAA_Transport_ATP-bd_LivF"/>
</dbReference>
<evidence type="ECO:0000256" key="5">
    <source>
        <dbReference type="ARBA" id="ARBA00022692"/>
    </source>
</evidence>
<evidence type="ECO:0000256" key="4">
    <source>
        <dbReference type="ARBA" id="ARBA00022475"/>
    </source>
</evidence>
<feature type="transmembrane region" description="Helical" evidence="11">
    <location>
        <begin position="212"/>
        <end position="237"/>
    </location>
</feature>
<dbReference type="Pfam" id="PF02653">
    <property type="entry name" value="BPD_transp_2"/>
    <property type="match status" value="1"/>
</dbReference>
<evidence type="ECO:0000256" key="2">
    <source>
        <dbReference type="ARBA" id="ARBA00005417"/>
    </source>
</evidence>
<feature type="domain" description="ABC transporter" evidence="12">
    <location>
        <begin position="611"/>
        <end position="844"/>
    </location>
</feature>
<dbReference type="Proteomes" id="UP000620596">
    <property type="component" value="Unassembled WGS sequence"/>
</dbReference>
<evidence type="ECO:0000256" key="10">
    <source>
        <dbReference type="ARBA" id="ARBA00023136"/>
    </source>
</evidence>
<feature type="transmembrane region" description="Helical" evidence="11">
    <location>
        <begin position="65"/>
        <end position="82"/>
    </location>
</feature>
<keyword evidence="10 11" id="KW-0472">Membrane</keyword>
<keyword evidence="7 13" id="KW-0067">ATP-binding</keyword>
<dbReference type="PROSITE" id="PS00211">
    <property type="entry name" value="ABC_TRANSPORTER_1"/>
    <property type="match status" value="1"/>
</dbReference>
<keyword evidence="14" id="KW-1185">Reference proteome</keyword>
<feature type="transmembrane region" description="Helical" evidence="11">
    <location>
        <begin position="37"/>
        <end position="58"/>
    </location>
</feature>
<dbReference type="InterPro" id="IPR003439">
    <property type="entry name" value="ABC_transporter-like_ATP-bd"/>
</dbReference>
<dbReference type="InterPro" id="IPR043428">
    <property type="entry name" value="LivM-like"/>
</dbReference>
<dbReference type="CDD" id="cd03224">
    <property type="entry name" value="ABC_TM1139_LivF_branched"/>
    <property type="match status" value="1"/>
</dbReference>
<dbReference type="AlphaFoldDB" id="A0A916WEJ4"/>
<keyword evidence="4" id="KW-1003">Cell membrane</keyword>
<dbReference type="SUPFAM" id="SSF52540">
    <property type="entry name" value="P-loop containing nucleoside triphosphate hydrolases"/>
    <property type="match status" value="2"/>
</dbReference>
<protein>
    <submittedName>
        <fullName evidence="13">ABC transporter ATP-binding protein</fullName>
    </submittedName>
</protein>
<keyword evidence="6" id="KW-0547">Nucleotide-binding</keyword>
<evidence type="ECO:0000256" key="11">
    <source>
        <dbReference type="SAM" id="Phobius"/>
    </source>
</evidence>
<evidence type="ECO:0000313" key="13">
    <source>
        <dbReference type="EMBL" id="GGA92068.1"/>
    </source>
</evidence>
<dbReference type="InterPro" id="IPR001851">
    <property type="entry name" value="ABC_transp_permease"/>
</dbReference>
<gene>
    <name evidence="13" type="ORF">GCM10011496_11320</name>
</gene>
<dbReference type="InterPro" id="IPR017871">
    <property type="entry name" value="ABC_transporter-like_CS"/>
</dbReference>
<evidence type="ECO:0000259" key="12">
    <source>
        <dbReference type="PROSITE" id="PS50893"/>
    </source>
</evidence>
<feature type="transmembrane region" description="Helical" evidence="11">
    <location>
        <begin position="116"/>
        <end position="134"/>
    </location>
</feature>
<reference evidence="13" key="1">
    <citation type="journal article" date="2014" name="Int. J. Syst. Evol. Microbiol.">
        <title>Complete genome sequence of Corynebacterium casei LMG S-19264T (=DSM 44701T), isolated from a smear-ripened cheese.</title>
        <authorList>
            <consortium name="US DOE Joint Genome Institute (JGI-PGF)"/>
            <person name="Walter F."/>
            <person name="Albersmeier A."/>
            <person name="Kalinowski J."/>
            <person name="Ruckert C."/>
        </authorList>
    </citation>
    <scope>NUCLEOTIDE SEQUENCE</scope>
    <source>
        <strain evidence="13">CGMCC 1.15322</strain>
    </source>
</reference>
<dbReference type="PROSITE" id="PS50893">
    <property type="entry name" value="ABC_TRANSPORTER_2"/>
    <property type="match status" value="2"/>
</dbReference>
<dbReference type="GO" id="GO:0015658">
    <property type="term" value="F:branched-chain amino acid transmembrane transporter activity"/>
    <property type="evidence" value="ECO:0007669"/>
    <property type="project" value="InterPro"/>
</dbReference>
<proteinExistence type="inferred from homology"/>
<dbReference type="GO" id="GO:0005524">
    <property type="term" value="F:ATP binding"/>
    <property type="evidence" value="ECO:0007669"/>
    <property type="project" value="UniProtKB-KW"/>
</dbReference>
<keyword evidence="3" id="KW-0813">Transport</keyword>
<dbReference type="GO" id="GO:0015807">
    <property type="term" value="P:L-amino acid transport"/>
    <property type="evidence" value="ECO:0007669"/>
    <property type="project" value="TreeGrafter"/>
</dbReference>
<reference evidence="13" key="2">
    <citation type="submission" date="2020-09" db="EMBL/GenBank/DDBJ databases">
        <authorList>
            <person name="Sun Q."/>
            <person name="Zhou Y."/>
        </authorList>
    </citation>
    <scope>NUCLEOTIDE SEQUENCE</scope>
    <source>
        <strain evidence="13">CGMCC 1.15322</strain>
    </source>
</reference>
<dbReference type="CDD" id="cd06581">
    <property type="entry name" value="TM_PBP1_LivM_like"/>
    <property type="match status" value="1"/>
</dbReference>
<evidence type="ECO:0000313" key="14">
    <source>
        <dbReference type="Proteomes" id="UP000620596"/>
    </source>
</evidence>
<evidence type="ECO:0000256" key="1">
    <source>
        <dbReference type="ARBA" id="ARBA00004651"/>
    </source>
</evidence>
<dbReference type="PANTHER" id="PTHR43820:SF4">
    <property type="entry name" value="HIGH-AFFINITY BRANCHED-CHAIN AMINO ACID TRANSPORT ATP-BINDING PROTEIN LIVF"/>
    <property type="match status" value="1"/>
</dbReference>